<sequence length="729" mass="81884">MATIRIKALEQANQHKPGEVKLPSHIISDFFGENVFGNGALRSTMSSENYKRLQRTIEAGERVDRDLADAVAAAMKTWAISKGATHYTHWFQPLNGATAEKHDSFFDLSGDGEAIETFKGSALVQQEPDASSFPSGGIRNTFEARGYSAWDPSSPAFLIENAGSKTLCIPTIFVSYTGEALDYKTPLLKSLKLLNDSAVPVCQYFDKDVVKVNTTLGIEQEYFLVDKALYEARPDLVITGRTIFGHAPAKGQQLEDHYFGSIPSRVHAFMVDFERSALRLGIPLRTRHNEVAPNQYECAPTFEDANLAVDHNQLLMDIMGRVAERHNFKVLLHEKPFKGVNGSGKHNNWAMSTNTGVNLLSPGKKPKENLQFLTFFINTIMAVHKHADLLRASIASASNDHRLGANEAPPAIMSVFIGQQLSAVLDEFERTSKIPIEKGDNMYLKLGIDRIPEVLRDNTDRNRTSPFAFTGNKFEFRAVGSSANSSSPVTALNTIVADQLQEFRKSVDELIESGMKKELAIIQILREYVAASKNIIFEGNGYSKEWEEEAASRGLSNIKSTPRALDVYGREEVKEVFSKHGIYSELELEARHEILLEEYVKKIQIESRIMGDLAMNHVVPTAIAYQNKLIQNVRGLKELGLEDEYTESTIQGIKKMSGYITAIQKNVRDMVNSRKVANKIEDARERAIMYNEEVLSYFEPIRYAVDKLELMVDDNDWPLVKYRELLFRH</sequence>
<dbReference type="PANTHER" id="PTHR42974:SF1">
    <property type="entry name" value="TYPE-3 GLUTAMINE SYNTHETASE"/>
    <property type="match status" value="1"/>
</dbReference>
<name>A0A2T5YLD6_9BACT</name>
<evidence type="ECO:0000313" key="5">
    <source>
        <dbReference type="EMBL" id="PTX20140.1"/>
    </source>
</evidence>
<dbReference type="Gene3D" id="1.20.120.1560">
    <property type="match status" value="1"/>
</dbReference>
<comment type="caution">
    <text evidence="5">The sequence shown here is derived from an EMBL/GenBank/DDBJ whole genome shotgun (WGS) entry which is preliminary data.</text>
</comment>
<dbReference type="GO" id="GO:0006542">
    <property type="term" value="P:glutamine biosynthetic process"/>
    <property type="evidence" value="ECO:0007669"/>
    <property type="project" value="InterPro"/>
</dbReference>
<feature type="domain" description="GS beta-grasp" evidence="3">
    <location>
        <begin position="85"/>
        <end position="178"/>
    </location>
</feature>
<evidence type="ECO:0000256" key="1">
    <source>
        <dbReference type="PROSITE-ProRule" id="PRU01330"/>
    </source>
</evidence>
<dbReference type="Gene3D" id="3.30.590.10">
    <property type="entry name" value="Glutamine synthetase/guanido kinase, catalytic domain"/>
    <property type="match status" value="1"/>
</dbReference>
<dbReference type="PROSITE" id="PS51987">
    <property type="entry name" value="GS_CATALYTIC"/>
    <property type="match status" value="1"/>
</dbReference>
<dbReference type="GO" id="GO:0004356">
    <property type="term" value="F:glutamine synthetase activity"/>
    <property type="evidence" value="ECO:0007669"/>
    <property type="project" value="InterPro"/>
</dbReference>
<dbReference type="AlphaFoldDB" id="A0A2T5YLD6"/>
<dbReference type="Pfam" id="PF18318">
    <property type="entry name" value="Gln-synt_C-ter"/>
    <property type="match status" value="1"/>
</dbReference>
<evidence type="ECO:0000259" key="4">
    <source>
        <dbReference type="PROSITE" id="PS51987"/>
    </source>
</evidence>
<dbReference type="PROSITE" id="PS51986">
    <property type="entry name" value="GS_BETA_GRASP"/>
    <property type="match status" value="1"/>
</dbReference>
<dbReference type="InterPro" id="IPR052725">
    <property type="entry name" value="GS_Type-3"/>
</dbReference>
<dbReference type="InterPro" id="IPR022147">
    <property type="entry name" value="GSIII_N"/>
</dbReference>
<evidence type="ECO:0000313" key="6">
    <source>
        <dbReference type="Proteomes" id="UP000244225"/>
    </source>
</evidence>
<dbReference type="InterPro" id="IPR008147">
    <property type="entry name" value="Gln_synt_N"/>
</dbReference>
<dbReference type="OrthoDB" id="9807095at2"/>
<dbReference type="InterPro" id="IPR008146">
    <property type="entry name" value="Gln_synth_cat_dom"/>
</dbReference>
<gene>
    <name evidence="5" type="ORF">C8N40_103215</name>
</gene>
<proteinExistence type="inferred from homology"/>
<feature type="domain" description="GS catalytic" evidence="4">
    <location>
        <begin position="183"/>
        <end position="618"/>
    </location>
</feature>
<protein>
    <submittedName>
        <fullName evidence="5">Glutamine synthetase</fullName>
    </submittedName>
</protein>
<reference evidence="5 6" key="1">
    <citation type="submission" date="2018-04" db="EMBL/GenBank/DDBJ databases">
        <title>Genomic Encyclopedia of Archaeal and Bacterial Type Strains, Phase II (KMG-II): from individual species to whole genera.</title>
        <authorList>
            <person name="Goeker M."/>
        </authorList>
    </citation>
    <scope>NUCLEOTIDE SEQUENCE [LARGE SCALE GENOMIC DNA]</scope>
    <source>
        <strain evidence="5 6">DSM 100162</strain>
    </source>
</reference>
<dbReference type="InterPro" id="IPR014746">
    <property type="entry name" value="Gln_synth/guanido_kin_cat_dom"/>
</dbReference>
<dbReference type="Pfam" id="PF00120">
    <property type="entry name" value="Gln-synt_C"/>
    <property type="match status" value="1"/>
</dbReference>
<accession>A0A2T5YLD6</accession>
<dbReference type="PANTHER" id="PTHR42974">
    <property type="entry name" value="GLUTAMINE SYNTHETASE"/>
    <property type="match status" value="1"/>
</dbReference>
<evidence type="ECO:0000259" key="3">
    <source>
        <dbReference type="PROSITE" id="PS51986"/>
    </source>
</evidence>
<dbReference type="SUPFAM" id="SSF55931">
    <property type="entry name" value="Glutamine synthetase/guanido kinase"/>
    <property type="match status" value="1"/>
</dbReference>
<dbReference type="InterPro" id="IPR040577">
    <property type="entry name" value="Gln-synt_C"/>
</dbReference>
<dbReference type="Pfam" id="PF12437">
    <property type="entry name" value="GSIII_N"/>
    <property type="match status" value="1"/>
</dbReference>
<dbReference type="Proteomes" id="UP000244225">
    <property type="component" value="Unassembled WGS sequence"/>
</dbReference>
<keyword evidence="6" id="KW-1185">Reference proteome</keyword>
<organism evidence="5 6">
    <name type="scientific">Pontibacter mucosus</name>
    <dbReference type="NCBI Taxonomy" id="1649266"/>
    <lineage>
        <taxon>Bacteria</taxon>
        <taxon>Pseudomonadati</taxon>
        <taxon>Bacteroidota</taxon>
        <taxon>Cytophagia</taxon>
        <taxon>Cytophagales</taxon>
        <taxon>Hymenobacteraceae</taxon>
        <taxon>Pontibacter</taxon>
    </lineage>
</organism>
<evidence type="ECO:0000256" key="2">
    <source>
        <dbReference type="RuleBase" id="RU000384"/>
    </source>
</evidence>
<dbReference type="SMART" id="SM01230">
    <property type="entry name" value="Gln-synt_C"/>
    <property type="match status" value="1"/>
</dbReference>
<comment type="similarity">
    <text evidence="1 2">Belongs to the glutamine synthetase family.</text>
</comment>
<dbReference type="EMBL" id="QBKI01000003">
    <property type="protein sequence ID" value="PTX20140.1"/>
    <property type="molecule type" value="Genomic_DNA"/>
</dbReference>
<dbReference type="RefSeq" id="WP_108211163.1">
    <property type="nucleotide sequence ID" value="NZ_QBKI01000003.1"/>
</dbReference>